<dbReference type="PANTHER" id="PTHR10949:SF0">
    <property type="entry name" value="LIPOYL SYNTHASE, MITOCHONDRIAL"/>
    <property type="match status" value="1"/>
</dbReference>
<evidence type="ECO:0000313" key="12">
    <source>
        <dbReference type="Proteomes" id="UP000277457"/>
    </source>
</evidence>
<evidence type="ECO:0000256" key="8">
    <source>
        <dbReference type="ARBA" id="ARBA00047326"/>
    </source>
</evidence>
<proteinExistence type="inferred from homology"/>
<comment type="catalytic activity">
    <reaction evidence="8 9">
        <text>[[Fe-S] cluster scaffold protein carrying a second [4Fe-4S](2+) cluster] + N(6)-octanoyl-L-lysyl-[protein] + 2 oxidized [2Fe-2S]-[ferredoxin] + 2 S-adenosyl-L-methionine + 4 H(+) = [[Fe-S] cluster scaffold protein] + N(6)-[(R)-dihydrolipoyl]-L-lysyl-[protein] + 4 Fe(3+) + 2 hydrogen sulfide + 2 5'-deoxyadenosine + 2 L-methionine + 2 reduced [2Fe-2S]-[ferredoxin]</text>
        <dbReference type="Rhea" id="RHEA:16585"/>
        <dbReference type="Rhea" id="RHEA-COMP:9928"/>
        <dbReference type="Rhea" id="RHEA-COMP:10000"/>
        <dbReference type="Rhea" id="RHEA-COMP:10001"/>
        <dbReference type="Rhea" id="RHEA-COMP:10475"/>
        <dbReference type="Rhea" id="RHEA-COMP:14568"/>
        <dbReference type="Rhea" id="RHEA-COMP:14569"/>
        <dbReference type="ChEBI" id="CHEBI:15378"/>
        <dbReference type="ChEBI" id="CHEBI:17319"/>
        <dbReference type="ChEBI" id="CHEBI:29034"/>
        <dbReference type="ChEBI" id="CHEBI:29919"/>
        <dbReference type="ChEBI" id="CHEBI:33722"/>
        <dbReference type="ChEBI" id="CHEBI:33737"/>
        <dbReference type="ChEBI" id="CHEBI:33738"/>
        <dbReference type="ChEBI" id="CHEBI:57844"/>
        <dbReference type="ChEBI" id="CHEBI:59789"/>
        <dbReference type="ChEBI" id="CHEBI:78809"/>
        <dbReference type="ChEBI" id="CHEBI:83100"/>
        <dbReference type="EC" id="2.8.1.8"/>
    </reaction>
</comment>
<dbReference type="SMART" id="SM00729">
    <property type="entry name" value="Elp3"/>
    <property type="match status" value="1"/>
</dbReference>
<dbReference type="InterPro" id="IPR058240">
    <property type="entry name" value="rSAM_sf"/>
</dbReference>
<dbReference type="GO" id="GO:0009249">
    <property type="term" value="P:protein lipoylation"/>
    <property type="evidence" value="ECO:0007669"/>
    <property type="project" value="UniProtKB-UniRule"/>
</dbReference>
<comment type="pathway">
    <text evidence="9">Protein modification; protein lipoylation via endogenous pathway; protein N(6)-(lipoyl)lysine from octanoyl-[acyl-carrier-protein]: step 2/2.</text>
</comment>
<dbReference type="EMBL" id="QMPY01000139">
    <property type="protein sequence ID" value="RLE06892.1"/>
    <property type="molecule type" value="Genomic_DNA"/>
</dbReference>
<gene>
    <name evidence="9 11" type="primary">lipA</name>
    <name evidence="11" type="ORF">DRZ78_03910</name>
</gene>
<keyword evidence="2 9" id="KW-0963">Cytoplasm</keyword>
<name>A0A662D3H9_UNCAE</name>
<dbReference type="Pfam" id="PF16881">
    <property type="entry name" value="LIAS_N"/>
    <property type="match status" value="1"/>
</dbReference>
<dbReference type="Pfam" id="PF04055">
    <property type="entry name" value="Radical_SAM"/>
    <property type="match status" value="1"/>
</dbReference>
<dbReference type="NCBIfam" id="TIGR00510">
    <property type="entry name" value="lipA"/>
    <property type="match status" value="1"/>
</dbReference>
<dbReference type="Gene3D" id="3.20.20.70">
    <property type="entry name" value="Aldolase class I"/>
    <property type="match status" value="1"/>
</dbReference>
<evidence type="ECO:0000256" key="7">
    <source>
        <dbReference type="ARBA" id="ARBA00023014"/>
    </source>
</evidence>
<evidence type="ECO:0000256" key="9">
    <source>
        <dbReference type="HAMAP-Rule" id="MF_00206"/>
    </source>
</evidence>
<keyword evidence="4 9" id="KW-0949">S-adenosyl-L-methionine</keyword>
<feature type="binding site" evidence="9">
    <location>
        <position position="66"/>
    </location>
    <ligand>
        <name>[4Fe-4S] cluster</name>
        <dbReference type="ChEBI" id="CHEBI:49883"/>
        <label>2</label>
        <note>4Fe-4S-S-AdoMet</note>
    </ligand>
</feature>
<keyword evidence="1 9" id="KW-0004">4Fe-4S</keyword>
<evidence type="ECO:0000313" key="11">
    <source>
        <dbReference type="EMBL" id="RLE06892.1"/>
    </source>
</evidence>
<evidence type="ECO:0000256" key="2">
    <source>
        <dbReference type="ARBA" id="ARBA00022490"/>
    </source>
</evidence>
<dbReference type="InterPro" id="IPR031691">
    <property type="entry name" value="LIAS_N"/>
</dbReference>
<comment type="similarity">
    <text evidence="9">Belongs to the radical SAM superfamily. Lipoyl synthase family.</text>
</comment>
<evidence type="ECO:0000256" key="5">
    <source>
        <dbReference type="ARBA" id="ARBA00022723"/>
    </source>
</evidence>
<dbReference type="SUPFAM" id="SSF102114">
    <property type="entry name" value="Radical SAM enzymes"/>
    <property type="match status" value="1"/>
</dbReference>
<keyword evidence="7 9" id="KW-0411">Iron-sulfur</keyword>
<accession>A0A662D3H9</accession>
<evidence type="ECO:0000256" key="4">
    <source>
        <dbReference type="ARBA" id="ARBA00022691"/>
    </source>
</evidence>
<sequence length="290" mass="33039">MALPSWLKKRAPRQETIRKMQDLFRSLSLHTVCEEARCPNIGECFARRTATFMILGDRCTRNCRFCAVKKGSPLPLDPEEPKNVAKAVKKLGLRYVVITSVTRDDLEDGGAGQFAKTIRKIRRLNGGEIKVEVLIPDFKGSLSSLKTVMEAKPDVLNHNLETVSRLYPHVRPLANYERSLKVLKQVKELNPSVYTKSGLMVGLGETFEEVMETMRDLRKIGCDMLTIGQYLRPSPEHLEVKEYIRPEKFQEYERVGKSLGFLSVVSGPFVRSSYRAAQVWDTAFKERKSQ</sequence>
<evidence type="ECO:0000256" key="3">
    <source>
        <dbReference type="ARBA" id="ARBA00022679"/>
    </source>
</evidence>
<feature type="binding site" evidence="9">
    <location>
        <position position="273"/>
    </location>
    <ligand>
        <name>[4Fe-4S] cluster</name>
        <dbReference type="ChEBI" id="CHEBI:49883"/>
        <label>1</label>
    </ligand>
</feature>
<feature type="domain" description="Radical SAM core" evidence="10">
    <location>
        <begin position="45"/>
        <end position="262"/>
    </location>
</feature>
<evidence type="ECO:0000259" key="10">
    <source>
        <dbReference type="PROSITE" id="PS51918"/>
    </source>
</evidence>
<keyword evidence="3 9" id="KW-0808">Transferase</keyword>
<dbReference type="NCBIfam" id="NF004019">
    <property type="entry name" value="PRK05481.1"/>
    <property type="match status" value="1"/>
</dbReference>
<dbReference type="AlphaFoldDB" id="A0A662D3H9"/>
<feature type="binding site" evidence="9">
    <location>
        <position position="44"/>
    </location>
    <ligand>
        <name>[4Fe-4S] cluster</name>
        <dbReference type="ChEBI" id="CHEBI:49883"/>
        <label>1</label>
    </ligand>
</feature>
<dbReference type="InterPro" id="IPR007197">
    <property type="entry name" value="rSAM"/>
</dbReference>
<dbReference type="SFLD" id="SFLDS00029">
    <property type="entry name" value="Radical_SAM"/>
    <property type="match status" value="1"/>
</dbReference>
<dbReference type="FunFam" id="3.20.20.70:FF:000040">
    <property type="entry name" value="Lipoyl synthase"/>
    <property type="match status" value="1"/>
</dbReference>
<dbReference type="GO" id="GO:0005737">
    <property type="term" value="C:cytoplasm"/>
    <property type="evidence" value="ECO:0007669"/>
    <property type="project" value="UniProtKB-SubCell"/>
</dbReference>
<comment type="function">
    <text evidence="9">Catalyzes the radical-mediated insertion of two sulfur atoms into the C-6 and C-8 positions of the octanoyl moiety bound to the lipoyl domains of lipoate-dependent enzymes, thereby converting the octanoylated domains into lipoylated derivatives.</text>
</comment>
<dbReference type="NCBIfam" id="NF009544">
    <property type="entry name" value="PRK12928.1"/>
    <property type="match status" value="1"/>
</dbReference>
<dbReference type="SFLD" id="SFLDF00271">
    <property type="entry name" value="lipoyl_synthase"/>
    <property type="match status" value="1"/>
</dbReference>
<dbReference type="GO" id="GO:0051539">
    <property type="term" value="F:4 iron, 4 sulfur cluster binding"/>
    <property type="evidence" value="ECO:0007669"/>
    <property type="project" value="UniProtKB-UniRule"/>
</dbReference>
<feature type="binding site" evidence="9">
    <location>
        <position position="33"/>
    </location>
    <ligand>
        <name>[4Fe-4S] cluster</name>
        <dbReference type="ChEBI" id="CHEBI:49883"/>
        <label>1</label>
    </ligand>
</feature>
<feature type="binding site" evidence="9">
    <location>
        <position position="38"/>
    </location>
    <ligand>
        <name>[4Fe-4S] cluster</name>
        <dbReference type="ChEBI" id="CHEBI:49883"/>
        <label>1</label>
    </ligand>
</feature>
<comment type="subcellular location">
    <subcellularLocation>
        <location evidence="9">Cytoplasm</location>
    </subcellularLocation>
</comment>
<dbReference type="PANTHER" id="PTHR10949">
    <property type="entry name" value="LIPOYL SYNTHASE"/>
    <property type="match status" value="1"/>
</dbReference>
<keyword evidence="5 9" id="KW-0479">Metal-binding</keyword>
<dbReference type="EC" id="2.8.1.8" evidence="9"/>
<dbReference type="Proteomes" id="UP000277457">
    <property type="component" value="Unassembled WGS sequence"/>
</dbReference>
<dbReference type="GO" id="GO:0016992">
    <property type="term" value="F:lipoate synthase activity"/>
    <property type="evidence" value="ECO:0007669"/>
    <property type="project" value="UniProtKB-UniRule"/>
</dbReference>
<evidence type="ECO:0000256" key="1">
    <source>
        <dbReference type="ARBA" id="ARBA00022485"/>
    </source>
</evidence>
<feature type="binding site" evidence="9">
    <location>
        <position position="63"/>
    </location>
    <ligand>
        <name>[4Fe-4S] cluster</name>
        <dbReference type="ChEBI" id="CHEBI:49883"/>
        <label>2</label>
        <note>4Fe-4S-S-AdoMet</note>
    </ligand>
</feature>
<dbReference type="InterPro" id="IPR006638">
    <property type="entry name" value="Elp3/MiaA/NifB-like_rSAM"/>
</dbReference>
<comment type="caution">
    <text evidence="11">The sequence shown here is derived from an EMBL/GenBank/DDBJ whole genome shotgun (WGS) entry which is preliminary data.</text>
</comment>
<dbReference type="PROSITE" id="PS51918">
    <property type="entry name" value="RADICAL_SAM"/>
    <property type="match status" value="1"/>
</dbReference>
<keyword evidence="6 9" id="KW-0408">Iron</keyword>
<dbReference type="UniPathway" id="UPA00538">
    <property type="reaction ID" value="UER00593"/>
</dbReference>
<evidence type="ECO:0000256" key="6">
    <source>
        <dbReference type="ARBA" id="ARBA00023004"/>
    </source>
</evidence>
<feature type="binding site" evidence="9">
    <location>
        <position position="59"/>
    </location>
    <ligand>
        <name>[4Fe-4S] cluster</name>
        <dbReference type="ChEBI" id="CHEBI:49883"/>
        <label>2</label>
        <note>4Fe-4S-S-AdoMet</note>
    </ligand>
</feature>
<protein>
    <recommendedName>
        <fullName evidence="9">Lipoyl synthase</fullName>
        <ecNumber evidence="9">2.8.1.8</ecNumber>
    </recommendedName>
    <alternativeName>
        <fullName evidence="9">Lip-syn</fullName>
        <shortName evidence="9">LS</shortName>
    </alternativeName>
    <alternativeName>
        <fullName evidence="9">Lipoate synthase</fullName>
    </alternativeName>
    <alternativeName>
        <fullName evidence="9">Lipoic acid synthase</fullName>
    </alternativeName>
    <alternativeName>
        <fullName evidence="9">Sulfur insertion protein LipA</fullName>
    </alternativeName>
</protein>
<dbReference type="CDD" id="cd01335">
    <property type="entry name" value="Radical_SAM"/>
    <property type="match status" value="1"/>
</dbReference>
<dbReference type="HAMAP" id="MF_00206">
    <property type="entry name" value="Lipoyl_synth"/>
    <property type="match status" value="1"/>
</dbReference>
<reference evidence="11 12" key="1">
    <citation type="submission" date="2018-06" db="EMBL/GenBank/DDBJ databases">
        <title>Extensive metabolic versatility and redundancy in microbially diverse, dynamic hydrothermal sediments.</title>
        <authorList>
            <person name="Dombrowski N."/>
            <person name="Teske A."/>
            <person name="Baker B.J."/>
        </authorList>
    </citation>
    <scope>NUCLEOTIDE SEQUENCE [LARGE SCALE GENOMIC DNA]</scope>
    <source>
        <strain evidence="11">B7_G13</strain>
    </source>
</reference>
<dbReference type="GO" id="GO:0046872">
    <property type="term" value="F:metal ion binding"/>
    <property type="evidence" value="ECO:0007669"/>
    <property type="project" value="UniProtKB-KW"/>
</dbReference>
<comment type="cofactor">
    <cofactor evidence="9">
        <name>[4Fe-4S] cluster</name>
        <dbReference type="ChEBI" id="CHEBI:49883"/>
    </cofactor>
    <text evidence="9">Binds 2 [4Fe-4S] clusters per subunit. One cluster is coordinated with 3 cysteines and an exchangeable S-adenosyl-L-methionine.</text>
</comment>
<dbReference type="PIRSF" id="PIRSF005963">
    <property type="entry name" value="Lipoyl_synth"/>
    <property type="match status" value="1"/>
</dbReference>
<organism evidence="11 12">
    <name type="scientific">Aerophobetes bacterium</name>
    <dbReference type="NCBI Taxonomy" id="2030807"/>
    <lineage>
        <taxon>Bacteria</taxon>
        <taxon>Candidatus Aerophobota</taxon>
    </lineage>
</organism>
<dbReference type="SFLD" id="SFLDG01058">
    <property type="entry name" value="lipoyl_synthase_like"/>
    <property type="match status" value="1"/>
</dbReference>
<dbReference type="InterPro" id="IPR013785">
    <property type="entry name" value="Aldolase_TIM"/>
</dbReference>
<dbReference type="InterPro" id="IPR003698">
    <property type="entry name" value="Lipoyl_synth"/>
</dbReference>